<protein>
    <submittedName>
        <fullName evidence="1">Uncharacterized protein</fullName>
    </submittedName>
</protein>
<dbReference type="RefSeq" id="WP_049857444.1">
    <property type="nucleotide sequence ID" value="NZ_JNGI01000098.1"/>
</dbReference>
<dbReference type="EMBL" id="JNGI01000098">
    <property type="protein sequence ID" value="KNC92303.1"/>
    <property type="molecule type" value="Genomic_DNA"/>
</dbReference>
<reference evidence="1 2" key="1">
    <citation type="journal article" date="2015" name="Appl. Environ. Microbiol.">
        <title>The Enterobacterium Trabulsiella odontotermitis Presents Novel Adaptations Related to Its Association with Fungus-Growing Termites.</title>
        <authorList>
            <person name="Sapountzis P."/>
            <person name="Gruntjes T."/>
            <person name="Otani S."/>
            <person name="Estevez J."/>
            <person name="da Costa R.R."/>
            <person name="Plunkett G.3rd."/>
            <person name="Perna N.T."/>
            <person name="Poulsen M."/>
        </authorList>
    </citation>
    <scope>NUCLEOTIDE SEQUENCE [LARGE SCALE GENOMIC DNA]</scope>
    <source>
        <strain evidence="1 2">12</strain>
    </source>
</reference>
<accession>A0A0L0GV46</accession>
<dbReference type="AlphaFoldDB" id="A0A0L0GV46"/>
<evidence type="ECO:0000313" key="2">
    <source>
        <dbReference type="Proteomes" id="UP000037393"/>
    </source>
</evidence>
<proteinExistence type="predicted"/>
<name>A0A0L0GV46_9ENTR</name>
<organism evidence="1 2">
    <name type="scientific">Trabulsiella odontotermitis</name>
    <dbReference type="NCBI Taxonomy" id="379893"/>
    <lineage>
        <taxon>Bacteria</taxon>
        <taxon>Pseudomonadati</taxon>
        <taxon>Pseudomonadota</taxon>
        <taxon>Gammaproteobacteria</taxon>
        <taxon>Enterobacterales</taxon>
        <taxon>Enterobacteriaceae</taxon>
        <taxon>Trabulsiella</taxon>
    </lineage>
</organism>
<sequence>MSDETKLFAAAIMANKNAWSSLVGVLAAQGAIDIRKLSNDLKRVQNAHYDNGQHELAEALDLHLHALEGWHQQGY</sequence>
<dbReference type="PATRIC" id="fig|379893.4.peg.4800"/>
<keyword evidence="2" id="KW-1185">Reference proteome</keyword>
<gene>
    <name evidence="1" type="ORF">GM31_23685</name>
</gene>
<comment type="caution">
    <text evidence="1">The sequence shown here is derived from an EMBL/GenBank/DDBJ whole genome shotgun (WGS) entry which is preliminary data.</text>
</comment>
<dbReference type="Proteomes" id="UP000037393">
    <property type="component" value="Unassembled WGS sequence"/>
</dbReference>
<evidence type="ECO:0000313" key="1">
    <source>
        <dbReference type="EMBL" id="KNC92303.1"/>
    </source>
</evidence>